<reference evidence="1" key="1">
    <citation type="submission" date="2022-10" db="EMBL/GenBank/DDBJ databases">
        <title>Chryseobacterium sp. nov., a novel bacterial species.</title>
        <authorList>
            <person name="Cao Y."/>
        </authorList>
    </citation>
    <scope>NUCLEOTIDE SEQUENCE</scope>
    <source>
        <strain evidence="1">CCTCC AB2015118</strain>
    </source>
</reference>
<keyword evidence="2" id="KW-1185">Reference proteome</keyword>
<dbReference type="RefSeq" id="WP_267265546.1">
    <property type="nucleotide sequence ID" value="NZ_JAOVZW010000011.1"/>
</dbReference>
<comment type="caution">
    <text evidence="1">The sequence shown here is derived from an EMBL/GenBank/DDBJ whole genome shotgun (WGS) entry which is preliminary data.</text>
</comment>
<evidence type="ECO:0000313" key="2">
    <source>
        <dbReference type="Proteomes" id="UP001073122"/>
    </source>
</evidence>
<evidence type="ECO:0008006" key="3">
    <source>
        <dbReference type="Google" id="ProtNLM"/>
    </source>
</evidence>
<name>A0ABT3XQ31_9FLAO</name>
<protein>
    <recommendedName>
        <fullName evidence="3">SMI1/KNR4 family protein</fullName>
    </recommendedName>
</protein>
<sequence>MNIFKSIINNLKAIKASYNLEKIKDDFIAKQIQIYQLPKELKLFLENKTDFDFIGIYSKGYDCIYFAKNGNNLNIEYEATEEFQIPYYEKVKQFASENNFKIEEEANKNVPYLKINTNTSLDETFRLAREIQHNIFGNSDDTKYDIVP</sequence>
<dbReference type="EMBL" id="JAOVZW010000011">
    <property type="protein sequence ID" value="MCX8524242.1"/>
    <property type="molecule type" value="Genomic_DNA"/>
</dbReference>
<gene>
    <name evidence="1" type="ORF">OF897_10005</name>
</gene>
<organism evidence="1 2">
    <name type="scientific">Chryseobacterium formosus</name>
    <dbReference type="NCBI Taxonomy" id="1537363"/>
    <lineage>
        <taxon>Bacteria</taxon>
        <taxon>Pseudomonadati</taxon>
        <taxon>Bacteroidota</taxon>
        <taxon>Flavobacteriia</taxon>
        <taxon>Flavobacteriales</taxon>
        <taxon>Weeksellaceae</taxon>
        <taxon>Chryseobacterium group</taxon>
        <taxon>Chryseobacterium</taxon>
    </lineage>
</organism>
<accession>A0ABT3XQ31</accession>
<proteinExistence type="predicted"/>
<evidence type="ECO:0000313" key="1">
    <source>
        <dbReference type="EMBL" id="MCX8524242.1"/>
    </source>
</evidence>
<dbReference type="Proteomes" id="UP001073122">
    <property type="component" value="Unassembled WGS sequence"/>
</dbReference>